<evidence type="ECO:0000313" key="1">
    <source>
        <dbReference type="EMBL" id="KAK7480010.1"/>
    </source>
</evidence>
<evidence type="ECO:0000313" key="2">
    <source>
        <dbReference type="Proteomes" id="UP001519460"/>
    </source>
</evidence>
<dbReference type="EMBL" id="JACVVK020000290">
    <property type="protein sequence ID" value="KAK7480010.1"/>
    <property type="molecule type" value="Genomic_DNA"/>
</dbReference>
<name>A0ABD0JZK2_9CAEN</name>
<dbReference type="Proteomes" id="UP001519460">
    <property type="component" value="Unassembled WGS sequence"/>
</dbReference>
<dbReference type="AlphaFoldDB" id="A0ABD0JZK2"/>
<gene>
    <name evidence="1" type="ORF">BaRGS_00028743</name>
</gene>
<proteinExistence type="predicted"/>
<protein>
    <submittedName>
        <fullName evidence="1">Uncharacterized protein</fullName>
    </submittedName>
</protein>
<sequence length="125" mass="13809">MSWPSYISDGTCLNLPVLQRRTFLGESIDCVLTCCSVNHSVFSSEEPSRAKALTVCPYMLPCLRQPSQSSKLWSTMALRVLKRRTFLGEKLTVSLRAALSKTTLPVVQALVNHDTASVFSSEEPS</sequence>
<organism evidence="1 2">
    <name type="scientific">Batillaria attramentaria</name>
    <dbReference type="NCBI Taxonomy" id="370345"/>
    <lineage>
        <taxon>Eukaryota</taxon>
        <taxon>Metazoa</taxon>
        <taxon>Spiralia</taxon>
        <taxon>Lophotrochozoa</taxon>
        <taxon>Mollusca</taxon>
        <taxon>Gastropoda</taxon>
        <taxon>Caenogastropoda</taxon>
        <taxon>Sorbeoconcha</taxon>
        <taxon>Cerithioidea</taxon>
        <taxon>Batillariidae</taxon>
        <taxon>Batillaria</taxon>
    </lineage>
</organism>
<keyword evidence="2" id="KW-1185">Reference proteome</keyword>
<reference evidence="1 2" key="1">
    <citation type="journal article" date="2023" name="Sci. Data">
        <title>Genome assembly of the Korean intertidal mud-creeper Batillaria attramentaria.</title>
        <authorList>
            <person name="Patra A.K."/>
            <person name="Ho P.T."/>
            <person name="Jun S."/>
            <person name="Lee S.J."/>
            <person name="Kim Y."/>
            <person name="Won Y.J."/>
        </authorList>
    </citation>
    <scope>NUCLEOTIDE SEQUENCE [LARGE SCALE GENOMIC DNA]</scope>
    <source>
        <strain evidence="1">Wonlab-2016</strain>
    </source>
</reference>
<comment type="caution">
    <text evidence="1">The sequence shown here is derived from an EMBL/GenBank/DDBJ whole genome shotgun (WGS) entry which is preliminary data.</text>
</comment>
<accession>A0ABD0JZK2</accession>